<evidence type="ECO:0000313" key="4">
    <source>
        <dbReference type="RefSeq" id="XP_022241434.1"/>
    </source>
</evidence>
<comment type="similarity">
    <text evidence="1">Belongs to the cyclophilin-type PPIase family.</text>
</comment>
<organism evidence="3 4">
    <name type="scientific">Limulus polyphemus</name>
    <name type="common">Atlantic horseshoe crab</name>
    <dbReference type="NCBI Taxonomy" id="6850"/>
    <lineage>
        <taxon>Eukaryota</taxon>
        <taxon>Metazoa</taxon>
        <taxon>Ecdysozoa</taxon>
        <taxon>Arthropoda</taxon>
        <taxon>Chelicerata</taxon>
        <taxon>Merostomata</taxon>
        <taxon>Xiphosura</taxon>
        <taxon>Limulidae</taxon>
        <taxon>Limulus</taxon>
    </lineage>
</organism>
<comment type="catalytic activity">
    <reaction evidence="1">
        <text>[protein]-peptidylproline (omega=180) = [protein]-peptidylproline (omega=0)</text>
        <dbReference type="Rhea" id="RHEA:16237"/>
        <dbReference type="Rhea" id="RHEA-COMP:10747"/>
        <dbReference type="Rhea" id="RHEA-COMP:10748"/>
        <dbReference type="ChEBI" id="CHEBI:83833"/>
        <dbReference type="ChEBI" id="CHEBI:83834"/>
        <dbReference type="EC" id="5.2.1.8"/>
    </reaction>
</comment>
<dbReference type="PRINTS" id="PR00153">
    <property type="entry name" value="CSAPPISMRASE"/>
</dbReference>
<dbReference type="PROSITE" id="PS50072">
    <property type="entry name" value="CSA_PPIASE_2"/>
    <property type="match status" value="1"/>
</dbReference>
<evidence type="ECO:0000259" key="2">
    <source>
        <dbReference type="PROSITE" id="PS50072"/>
    </source>
</evidence>
<dbReference type="RefSeq" id="XP_022241434.1">
    <property type="nucleotide sequence ID" value="XM_022385726.1"/>
</dbReference>
<evidence type="ECO:0000256" key="1">
    <source>
        <dbReference type="RuleBase" id="RU363019"/>
    </source>
</evidence>
<keyword evidence="3" id="KW-1185">Reference proteome</keyword>
<sequence length="286" mass="32235">MVLNDTSHFNLQLLQEKTLDVHVTTEYRGMLEWEWLNFLEKLQQEALKSAWLIKGTAAVWVNGEFVGHGADFVDWLSRMFEFEGDIFEDCIFKDKAEKDYQQYFCTSNHEFVYMDIADDNKMIGRLIFELFTDLTPKTCQNFKALCTGEYGTAPSGVILNYKKSPIHRIVPNGWIQGGDIVGGKGNGGESIFGAIFGDESFAIKHNTKGVLGMANKGRNSNASQFYITLCATPWMNKVYVAFGQVIEGFGVLEALTKLDTLHERPLANVYIANCGLVTFDCENRLV</sequence>
<dbReference type="Pfam" id="PF00160">
    <property type="entry name" value="Pro_isomerase"/>
    <property type="match status" value="1"/>
</dbReference>
<dbReference type="PANTHER" id="PTHR11071:SF561">
    <property type="entry name" value="PEPTIDYL-PROLYL CIS-TRANS ISOMERASE D-RELATED"/>
    <property type="match status" value="1"/>
</dbReference>
<proteinExistence type="inferred from homology"/>
<comment type="function">
    <text evidence="1">PPIases accelerate the folding of proteins. It catalyzes the cis-trans isomerization of proline imidic peptide bonds in oligopeptides.</text>
</comment>
<dbReference type="Proteomes" id="UP000694941">
    <property type="component" value="Unplaced"/>
</dbReference>
<keyword evidence="1" id="KW-0697">Rotamase</keyword>
<protein>
    <recommendedName>
        <fullName evidence="1">Peptidyl-prolyl cis-trans isomerase</fullName>
        <shortName evidence="1">PPIase</shortName>
        <ecNumber evidence="1">5.2.1.8</ecNumber>
    </recommendedName>
</protein>
<dbReference type="InterPro" id="IPR002130">
    <property type="entry name" value="Cyclophilin-type_PPIase_dom"/>
</dbReference>
<accession>A0ABM1SCS9</accession>
<feature type="domain" description="PPIase cyclophilin-type" evidence="2">
    <location>
        <begin position="113"/>
        <end position="276"/>
    </location>
</feature>
<keyword evidence="1" id="KW-0413">Isomerase</keyword>
<evidence type="ECO:0000313" key="3">
    <source>
        <dbReference type="Proteomes" id="UP000694941"/>
    </source>
</evidence>
<name>A0ABM1SCS9_LIMPO</name>
<dbReference type="Gene3D" id="2.40.100.10">
    <property type="entry name" value="Cyclophilin-like"/>
    <property type="match status" value="1"/>
</dbReference>
<dbReference type="SUPFAM" id="SSF50891">
    <property type="entry name" value="Cyclophilin-like"/>
    <property type="match status" value="1"/>
</dbReference>
<dbReference type="EC" id="5.2.1.8" evidence="1"/>
<reference evidence="4" key="1">
    <citation type="submission" date="2025-08" db="UniProtKB">
        <authorList>
            <consortium name="RefSeq"/>
        </authorList>
    </citation>
    <scope>IDENTIFICATION</scope>
    <source>
        <tissue evidence="4">Muscle</tissue>
    </source>
</reference>
<dbReference type="InterPro" id="IPR029000">
    <property type="entry name" value="Cyclophilin-like_dom_sf"/>
</dbReference>
<dbReference type="GeneID" id="106458982"/>
<gene>
    <name evidence="4" type="primary">LOC106458982</name>
</gene>
<dbReference type="PANTHER" id="PTHR11071">
    <property type="entry name" value="PEPTIDYL-PROLYL CIS-TRANS ISOMERASE"/>
    <property type="match status" value="1"/>
</dbReference>